<evidence type="ECO:0000313" key="3">
    <source>
        <dbReference type="EMBL" id="RHK25212.1"/>
    </source>
</evidence>
<keyword evidence="1" id="KW-0812">Transmembrane</keyword>
<keyword evidence="1" id="KW-1133">Transmembrane helix</keyword>
<feature type="transmembrane region" description="Helical" evidence="1">
    <location>
        <begin position="46"/>
        <end position="63"/>
    </location>
</feature>
<dbReference type="KEGG" id="badl:BADO_1710"/>
<evidence type="ECO:0000313" key="5">
    <source>
        <dbReference type="Proteomes" id="UP000285262"/>
    </source>
</evidence>
<reference evidence="2 4" key="1">
    <citation type="submission" date="2018-03" db="EMBL/GenBank/DDBJ databases">
        <authorList>
            <person name="Keele B.F."/>
        </authorList>
    </citation>
    <scope>NUCLEOTIDE SEQUENCE [LARGE SCALE GENOMIC DNA]</scope>
    <source>
        <strain evidence="2 4">1-11</strain>
    </source>
</reference>
<gene>
    <name evidence="2" type="ORF">C8077_09120</name>
    <name evidence="3" type="ORF">DW072_06820</name>
</gene>
<dbReference type="RefSeq" id="WP_003806577.1">
    <property type="nucleotide sequence ID" value="NZ_CAXVIJ010000006.1"/>
</dbReference>
<dbReference type="AlphaFoldDB" id="A0A076JQT3"/>
<dbReference type="Proteomes" id="UP000241454">
    <property type="component" value="Chromosome"/>
</dbReference>
<feature type="transmembrane region" description="Helical" evidence="1">
    <location>
        <begin position="7"/>
        <end position="26"/>
    </location>
</feature>
<reference evidence="3 5" key="2">
    <citation type="submission" date="2018-08" db="EMBL/GenBank/DDBJ databases">
        <title>A genome reference for cultivated species of the human gut microbiota.</title>
        <authorList>
            <person name="Zou Y."/>
            <person name="Xue W."/>
            <person name="Luo G."/>
        </authorList>
    </citation>
    <scope>NUCLEOTIDE SEQUENCE [LARGE SCALE GENOMIC DNA]</scope>
    <source>
        <strain evidence="3 5">AF45-19</strain>
    </source>
</reference>
<evidence type="ECO:0000256" key="1">
    <source>
        <dbReference type="SAM" id="Phobius"/>
    </source>
</evidence>
<dbReference type="Proteomes" id="UP000285262">
    <property type="component" value="Unassembled WGS sequence"/>
</dbReference>
<organism evidence="3 5">
    <name type="scientific">Bifidobacterium adolescentis</name>
    <dbReference type="NCBI Taxonomy" id="1680"/>
    <lineage>
        <taxon>Bacteria</taxon>
        <taxon>Bacillati</taxon>
        <taxon>Actinomycetota</taxon>
        <taxon>Actinomycetes</taxon>
        <taxon>Bifidobacteriales</taxon>
        <taxon>Bifidobacteriaceae</taxon>
        <taxon>Bifidobacterium</taxon>
    </lineage>
</organism>
<evidence type="ECO:0000313" key="2">
    <source>
        <dbReference type="EMBL" id="AVT46015.1"/>
    </source>
</evidence>
<protein>
    <submittedName>
        <fullName evidence="3">Uncharacterized protein</fullName>
    </submittedName>
</protein>
<dbReference type="EMBL" id="QRNG01000011">
    <property type="protein sequence ID" value="RHK25212.1"/>
    <property type="molecule type" value="Genomic_DNA"/>
</dbReference>
<name>A0A076JQT3_BIFAD</name>
<proteinExistence type="predicted"/>
<keyword evidence="1" id="KW-0472">Membrane</keyword>
<sequence length="75" mass="8252">MLCEQLIPTFIGLVMAYSALFILIGTMNPTPSDSLAIFLLELHDGLPLPCATAMGTAIAVILIREKDLFRLFKTR</sequence>
<dbReference type="EMBL" id="CP028341">
    <property type="protein sequence ID" value="AVT46015.1"/>
    <property type="molecule type" value="Genomic_DNA"/>
</dbReference>
<evidence type="ECO:0000313" key="4">
    <source>
        <dbReference type="Proteomes" id="UP000241454"/>
    </source>
</evidence>
<accession>A0A076JQT3</accession>